<keyword evidence="5" id="KW-1185">Reference proteome</keyword>
<dbReference type="InterPro" id="IPR008866">
    <property type="entry name" value="Phage_lambda_GpA-like"/>
</dbReference>
<dbReference type="Proteomes" id="UP000196342">
    <property type="component" value="Unassembled WGS sequence"/>
</dbReference>
<dbReference type="Pfam" id="PF20454">
    <property type="entry name" value="GpA_nuclease"/>
    <property type="match status" value="1"/>
</dbReference>
<dbReference type="InterPro" id="IPR051220">
    <property type="entry name" value="TFA_Chaperone"/>
</dbReference>
<organism evidence="4 5">
    <name type="scientific">Chromobacterium violaceum</name>
    <dbReference type="NCBI Taxonomy" id="536"/>
    <lineage>
        <taxon>Bacteria</taxon>
        <taxon>Pseudomonadati</taxon>
        <taxon>Pseudomonadota</taxon>
        <taxon>Betaproteobacteria</taxon>
        <taxon>Neisseriales</taxon>
        <taxon>Chromobacteriaceae</taxon>
        <taxon>Chromobacterium</taxon>
    </lineage>
</organism>
<dbReference type="PANTHER" id="PTHR34413:SF2">
    <property type="entry name" value="PROPHAGE TAIL FIBER ASSEMBLY PROTEIN HOMOLOG TFAE-RELATED"/>
    <property type="match status" value="1"/>
</dbReference>
<dbReference type="InterPro" id="IPR046453">
    <property type="entry name" value="GpA_ATPase"/>
</dbReference>
<dbReference type="Pfam" id="PF05876">
    <property type="entry name" value="GpA_ATPase"/>
    <property type="match status" value="1"/>
</dbReference>
<feature type="domain" description="Phage terminase large subunit GpA ATPase" evidence="2">
    <location>
        <begin position="44"/>
        <end position="289"/>
    </location>
</feature>
<dbReference type="AlphaFoldDB" id="A0A202B2B0"/>
<dbReference type="GO" id="GO:0005524">
    <property type="term" value="F:ATP binding"/>
    <property type="evidence" value="ECO:0007669"/>
    <property type="project" value="InterPro"/>
</dbReference>
<gene>
    <name evidence="4" type="ORF">CBW21_22425</name>
</gene>
<dbReference type="HAMAP" id="MF_04144">
    <property type="entry name" value="TERL_LAMBDA"/>
    <property type="match status" value="1"/>
</dbReference>
<accession>A0A202B2B0</accession>
<evidence type="ECO:0000313" key="5">
    <source>
        <dbReference type="Proteomes" id="UP000196342"/>
    </source>
</evidence>
<feature type="compositionally biased region" description="Low complexity" evidence="1">
    <location>
        <begin position="651"/>
        <end position="666"/>
    </location>
</feature>
<dbReference type="RefSeq" id="WP_087698907.1">
    <property type="nucleotide sequence ID" value="NZ_NHOO01000032.1"/>
</dbReference>
<dbReference type="EMBL" id="NHOO01000032">
    <property type="protein sequence ID" value="OVE45597.1"/>
    <property type="molecule type" value="Genomic_DNA"/>
</dbReference>
<name>A0A202B2B0_CHRVL</name>
<dbReference type="InterPro" id="IPR046454">
    <property type="entry name" value="GpA_endonuclease"/>
</dbReference>
<dbReference type="PANTHER" id="PTHR34413">
    <property type="entry name" value="PROPHAGE TAIL FIBER ASSEMBLY PROTEIN HOMOLOG TFAE-RELATED-RELATED"/>
    <property type="match status" value="1"/>
</dbReference>
<feature type="region of interest" description="Disordered" evidence="1">
    <location>
        <begin position="639"/>
        <end position="678"/>
    </location>
</feature>
<comment type="caution">
    <text evidence="4">The sequence shown here is derived from an EMBL/GenBank/DDBJ whole genome shotgun (WGS) entry which is preliminary data.</text>
</comment>
<dbReference type="Gene3D" id="3.40.50.300">
    <property type="entry name" value="P-loop containing nucleotide triphosphate hydrolases"/>
    <property type="match status" value="1"/>
</dbReference>
<feature type="compositionally biased region" description="Basic residues" evidence="1">
    <location>
        <begin position="668"/>
        <end position="678"/>
    </location>
</feature>
<evidence type="ECO:0008006" key="6">
    <source>
        <dbReference type="Google" id="ProtNLM"/>
    </source>
</evidence>
<reference evidence="4 5" key="1">
    <citation type="submission" date="2017-05" db="EMBL/GenBank/DDBJ databases">
        <title>Chromobacterium violaceum GHPS1 isolated from Hydrocarbon polluted soil in French Guiana display an awesome secondary metabolite arsenal and a battery of drug and heavy-metal-resistance and detoxification of xenobiotics proteins.</title>
        <authorList>
            <person name="Belbahri L."/>
        </authorList>
    </citation>
    <scope>NUCLEOTIDE SEQUENCE [LARGE SCALE GENOMIC DNA]</scope>
    <source>
        <strain evidence="4 5">GHPS1</strain>
    </source>
</reference>
<evidence type="ECO:0000259" key="2">
    <source>
        <dbReference type="Pfam" id="PF05876"/>
    </source>
</evidence>
<feature type="domain" description="Terminase large subunit GpA endonuclease" evidence="3">
    <location>
        <begin position="316"/>
        <end position="608"/>
    </location>
</feature>
<protein>
    <recommendedName>
        <fullName evidence="6">Bacteriophage tail assembly protein</fullName>
    </recommendedName>
</protein>
<evidence type="ECO:0000259" key="3">
    <source>
        <dbReference type="Pfam" id="PF20454"/>
    </source>
</evidence>
<dbReference type="InterPro" id="IPR027417">
    <property type="entry name" value="P-loop_NTPase"/>
</dbReference>
<evidence type="ECO:0000313" key="4">
    <source>
        <dbReference type="EMBL" id="OVE45597.1"/>
    </source>
</evidence>
<proteinExistence type="inferred from homology"/>
<dbReference type="GO" id="GO:0016887">
    <property type="term" value="F:ATP hydrolysis activity"/>
    <property type="evidence" value="ECO:0007669"/>
    <property type="project" value="InterPro"/>
</dbReference>
<evidence type="ECO:0000256" key="1">
    <source>
        <dbReference type="SAM" id="MobiDB-lite"/>
    </source>
</evidence>
<dbReference type="GO" id="GO:0004519">
    <property type="term" value="F:endonuclease activity"/>
    <property type="evidence" value="ECO:0007669"/>
    <property type="project" value="InterPro"/>
</dbReference>
<sequence length="678" mass="76082">MDQSEIQRAIRRGLTPLSAPEPLTLAEWANKHFYLSAESSYVEQRWQCYPFQVAIMNAISNDDIREVDWMKSARVGYTKIILAAMLYTAEHKRRNQAIWQPTDDDSDDFVRTELEPALRDVTVMRDVFPQYLARHKTNTLAQKKFVDSILHTKGGKAAKNYRRISIDTGYLDEADAFDRDVEKEGDPFTLAKKRTEGATFPKMVVGTTPKLKGFSNIEDRVQLANIRLRYHVRCPHCGEWIALEWGGKDVPAGFKWVDRNPETVAHLCVHCGALMRQADYLAIWQGGRWIGECGSWTEDGVKFFDASSQPIASPEHVAFHIWTAYSPQATWSDIVREFLAAAEKAKAGDMSKMKTFVNTTRGETWEEDVEKTDTQALAARAEPYPLRTVPMGGLVLVAGVDVQGNRFEVVVWAIGRGEESWVVDYMVIHANTADETEWESKLDPYLQTAFPHAGGGVLHIEAAAVDTGGHYTHQAYNFCRQRARRKIFAVKGDSKPGKPIRGRASMQDVNWRGKVLKRGVKMWLVGTDTAKDLLHGRLQLTSSGPGAIHFSKDLPEEFYAQITAEYRVLAKTAAGDLYRWMKPNGRRNEVLDCTVYAMFCAQQLDLHRFTDKMWEKLEGAVQPPTLDMFSAEAPTAAISIHPPTSTPDPQASLPAASVTATAADPASKPRKSLARRMA</sequence>